<dbReference type="EMBL" id="JAFNEN010000402">
    <property type="protein sequence ID" value="KAG8183820.1"/>
    <property type="molecule type" value="Genomic_DNA"/>
</dbReference>
<evidence type="ECO:0000256" key="1">
    <source>
        <dbReference type="SAM" id="SignalP"/>
    </source>
</evidence>
<dbReference type="Proteomes" id="UP000827092">
    <property type="component" value="Unassembled WGS sequence"/>
</dbReference>
<feature type="chain" id="PRO_5043966946" evidence="1">
    <location>
        <begin position="27"/>
        <end position="153"/>
    </location>
</feature>
<evidence type="ECO:0000313" key="3">
    <source>
        <dbReference type="Proteomes" id="UP000827092"/>
    </source>
</evidence>
<gene>
    <name evidence="2" type="ORF">JTE90_025704</name>
</gene>
<reference evidence="2 3" key="1">
    <citation type="journal article" date="2022" name="Nat. Ecol. Evol.">
        <title>A masculinizing supergene underlies an exaggerated male reproductive morph in a spider.</title>
        <authorList>
            <person name="Hendrickx F."/>
            <person name="De Corte Z."/>
            <person name="Sonet G."/>
            <person name="Van Belleghem S.M."/>
            <person name="Kostlbacher S."/>
            <person name="Vangestel C."/>
        </authorList>
    </citation>
    <scope>NUCLEOTIDE SEQUENCE [LARGE SCALE GENOMIC DNA]</scope>
    <source>
        <strain evidence="2">W744_W776</strain>
    </source>
</reference>
<keyword evidence="3" id="KW-1185">Reference proteome</keyword>
<sequence>MMLHSWRISSALTGIFVCLVVKNAFAIENLPEILEYYPESHDQTDKVANNKPYGFEIFSEGEEDRQMNDGRRNHMELADKMAFEPQKRTAKLVNTLPKNIFLANWEANSRRYRRPFVRKSISGRNYKVSFPPGKRPYYYSEPEGSEFLGGPGK</sequence>
<organism evidence="2 3">
    <name type="scientific">Oedothorax gibbosus</name>
    <dbReference type="NCBI Taxonomy" id="931172"/>
    <lineage>
        <taxon>Eukaryota</taxon>
        <taxon>Metazoa</taxon>
        <taxon>Ecdysozoa</taxon>
        <taxon>Arthropoda</taxon>
        <taxon>Chelicerata</taxon>
        <taxon>Arachnida</taxon>
        <taxon>Araneae</taxon>
        <taxon>Araneomorphae</taxon>
        <taxon>Entelegynae</taxon>
        <taxon>Araneoidea</taxon>
        <taxon>Linyphiidae</taxon>
        <taxon>Erigoninae</taxon>
        <taxon>Oedothorax</taxon>
    </lineage>
</organism>
<feature type="signal peptide" evidence="1">
    <location>
        <begin position="1"/>
        <end position="26"/>
    </location>
</feature>
<accession>A0AAV6UI08</accession>
<proteinExistence type="predicted"/>
<keyword evidence="1" id="KW-0732">Signal</keyword>
<evidence type="ECO:0000313" key="2">
    <source>
        <dbReference type="EMBL" id="KAG8183820.1"/>
    </source>
</evidence>
<dbReference type="AlphaFoldDB" id="A0AAV6UI08"/>
<protein>
    <submittedName>
        <fullName evidence="2">Uncharacterized protein</fullName>
    </submittedName>
</protein>
<comment type="caution">
    <text evidence="2">The sequence shown here is derived from an EMBL/GenBank/DDBJ whole genome shotgun (WGS) entry which is preliminary data.</text>
</comment>
<name>A0AAV6UI08_9ARAC</name>